<dbReference type="KEGG" id="saci:Sinac_4176"/>
<sequence length="177" mass="18741">MAKLLSLPDCAQAIAYQQIVAALRADPTIGLLVPEAQWTTHLEDATVKRNTGPDCNGLPAVRIMPFSAGVTPEAQTIQNSAMGLAITATTAGHDVRDIMNFWYALTAPVFTGDGNKTLTDSIRTALRQASIDRGGINIGSLQTIRLGMPAIGPSADSLGNKFMVAEGLIHVEMTVPR</sequence>
<reference evidence="1 2" key="1">
    <citation type="submission" date="2012-02" db="EMBL/GenBank/DDBJ databases">
        <title>Complete sequence of chromosome of Singulisphaera acidiphila DSM 18658.</title>
        <authorList>
            <consortium name="US DOE Joint Genome Institute (JGI-PGF)"/>
            <person name="Lucas S."/>
            <person name="Copeland A."/>
            <person name="Lapidus A."/>
            <person name="Glavina del Rio T."/>
            <person name="Dalin E."/>
            <person name="Tice H."/>
            <person name="Bruce D."/>
            <person name="Goodwin L."/>
            <person name="Pitluck S."/>
            <person name="Peters L."/>
            <person name="Ovchinnikova G."/>
            <person name="Chertkov O."/>
            <person name="Kyrpides N."/>
            <person name="Mavromatis K."/>
            <person name="Ivanova N."/>
            <person name="Brettin T."/>
            <person name="Detter J.C."/>
            <person name="Han C."/>
            <person name="Larimer F."/>
            <person name="Land M."/>
            <person name="Hauser L."/>
            <person name="Markowitz V."/>
            <person name="Cheng J.-F."/>
            <person name="Hugenholtz P."/>
            <person name="Woyke T."/>
            <person name="Wu D."/>
            <person name="Tindall B."/>
            <person name="Pomrenke H."/>
            <person name="Brambilla E."/>
            <person name="Klenk H.-P."/>
            <person name="Eisen J.A."/>
        </authorList>
    </citation>
    <scope>NUCLEOTIDE SEQUENCE [LARGE SCALE GENOMIC DNA]</scope>
    <source>
        <strain evidence="2">ATCC BAA-1392 / DSM 18658 / VKM B-2454 / MOB10</strain>
    </source>
</reference>
<dbReference type="RefSeq" id="WP_015247511.1">
    <property type="nucleotide sequence ID" value="NC_019892.1"/>
</dbReference>
<evidence type="ECO:0000313" key="2">
    <source>
        <dbReference type="Proteomes" id="UP000010798"/>
    </source>
</evidence>
<organism evidence="1 2">
    <name type="scientific">Singulisphaera acidiphila (strain ATCC BAA-1392 / DSM 18658 / VKM B-2454 / MOB10)</name>
    <dbReference type="NCBI Taxonomy" id="886293"/>
    <lineage>
        <taxon>Bacteria</taxon>
        <taxon>Pseudomonadati</taxon>
        <taxon>Planctomycetota</taxon>
        <taxon>Planctomycetia</taxon>
        <taxon>Isosphaerales</taxon>
        <taxon>Isosphaeraceae</taxon>
        <taxon>Singulisphaera</taxon>
    </lineage>
</organism>
<dbReference type="HOGENOM" id="CLU_1516940_0_0_0"/>
<gene>
    <name evidence="1" type="ordered locus">Sinac_4176</name>
</gene>
<evidence type="ECO:0000313" key="1">
    <source>
        <dbReference type="EMBL" id="AGA28383.1"/>
    </source>
</evidence>
<proteinExistence type="predicted"/>
<dbReference type="EMBL" id="CP003364">
    <property type="protein sequence ID" value="AGA28383.1"/>
    <property type="molecule type" value="Genomic_DNA"/>
</dbReference>
<dbReference type="AlphaFoldDB" id="L0DHV6"/>
<dbReference type="STRING" id="886293.Sinac_4176"/>
<dbReference type="Proteomes" id="UP000010798">
    <property type="component" value="Chromosome"/>
</dbReference>
<keyword evidence="2" id="KW-1185">Reference proteome</keyword>
<name>L0DHV6_SINAD</name>
<accession>L0DHV6</accession>
<protein>
    <submittedName>
        <fullName evidence="1">Uncharacterized protein</fullName>
    </submittedName>
</protein>